<evidence type="ECO:0000256" key="9">
    <source>
        <dbReference type="SAM" id="SignalP"/>
    </source>
</evidence>
<dbReference type="Proteomes" id="UP000264062">
    <property type="component" value="Unassembled WGS sequence"/>
</dbReference>
<name>A0A350HAP2_UNCW3</name>
<protein>
    <recommendedName>
        <fullName evidence="8">Outer membrane protein assembly factor BamA</fullName>
    </recommendedName>
</protein>
<evidence type="ECO:0000256" key="5">
    <source>
        <dbReference type="ARBA" id="ARBA00022737"/>
    </source>
</evidence>
<dbReference type="NCBIfam" id="TIGR03303">
    <property type="entry name" value="OM_YaeT"/>
    <property type="match status" value="1"/>
</dbReference>
<feature type="domain" description="POTRA" evidence="10">
    <location>
        <begin position="265"/>
        <end position="341"/>
    </location>
</feature>
<keyword evidence="6" id="KW-0472">Membrane</keyword>
<evidence type="ECO:0000256" key="4">
    <source>
        <dbReference type="ARBA" id="ARBA00022729"/>
    </source>
</evidence>
<dbReference type="AlphaFoldDB" id="A0A350HAP2"/>
<feature type="domain" description="POTRA" evidence="10">
    <location>
        <begin position="25"/>
        <end position="96"/>
    </location>
</feature>
<dbReference type="Gene3D" id="2.40.160.50">
    <property type="entry name" value="membrane protein fhac: a member of the omp85/tpsb transporter family"/>
    <property type="match status" value="1"/>
</dbReference>
<dbReference type="InterPro" id="IPR039910">
    <property type="entry name" value="D15-like"/>
</dbReference>
<reference evidence="11 12" key="1">
    <citation type="journal article" date="2018" name="Nat. Biotechnol.">
        <title>A standardized bacterial taxonomy based on genome phylogeny substantially revises the tree of life.</title>
        <authorList>
            <person name="Parks D.H."/>
            <person name="Chuvochina M."/>
            <person name="Waite D.W."/>
            <person name="Rinke C."/>
            <person name="Skarshewski A."/>
            <person name="Chaumeil P.A."/>
            <person name="Hugenholtz P."/>
        </authorList>
    </citation>
    <scope>NUCLEOTIDE SEQUENCE [LARGE SCALE GENOMIC DNA]</scope>
    <source>
        <strain evidence="11">UBA9956</strain>
    </source>
</reference>
<dbReference type="PANTHER" id="PTHR12815:SF47">
    <property type="entry name" value="TRANSLOCATION AND ASSEMBLY MODULE SUBUNIT TAMA"/>
    <property type="match status" value="1"/>
</dbReference>
<comment type="caution">
    <text evidence="11">The sequence shown here is derived from an EMBL/GenBank/DDBJ whole genome shotgun (WGS) entry which is preliminary data.</text>
</comment>
<feature type="domain" description="POTRA" evidence="10">
    <location>
        <begin position="97"/>
        <end position="175"/>
    </location>
</feature>
<evidence type="ECO:0000256" key="2">
    <source>
        <dbReference type="ARBA" id="ARBA00022452"/>
    </source>
</evidence>
<organism evidence="11 12">
    <name type="scientific">candidate division WOR-3 bacterium</name>
    <dbReference type="NCBI Taxonomy" id="2052148"/>
    <lineage>
        <taxon>Bacteria</taxon>
        <taxon>Bacteria division WOR-3</taxon>
    </lineage>
</organism>
<evidence type="ECO:0000313" key="12">
    <source>
        <dbReference type="Proteomes" id="UP000264062"/>
    </source>
</evidence>
<evidence type="ECO:0000256" key="1">
    <source>
        <dbReference type="ARBA" id="ARBA00004370"/>
    </source>
</evidence>
<gene>
    <name evidence="11" type="primary">bamA</name>
    <name evidence="11" type="ORF">DCW38_05445</name>
</gene>
<evidence type="ECO:0000256" key="8">
    <source>
        <dbReference type="NCBIfam" id="TIGR03303"/>
    </source>
</evidence>
<comment type="subcellular location">
    <subcellularLocation>
        <location evidence="1">Membrane</location>
    </subcellularLocation>
</comment>
<dbReference type="InterPro" id="IPR010827">
    <property type="entry name" value="BamA/TamA_POTRA"/>
</dbReference>
<accession>A0A350HAP2</accession>
<dbReference type="Pfam" id="PF07244">
    <property type="entry name" value="POTRA"/>
    <property type="match status" value="4"/>
</dbReference>
<dbReference type="Pfam" id="PF01103">
    <property type="entry name" value="Omp85"/>
    <property type="match status" value="1"/>
</dbReference>
<feature type="domain" description="POTRA" evidence="10">
    <location>
        <begin position="344"/>
        <end position="417"/>
    </location>
</feature>
<keyword evidence="2" id="KW-1134">Transmembrane beta strand</keyword>
<evidence type="ECO:0000313" key="11">
    <source>
        <dbReference type="EMBL" id="HAV92608.1"/>
    </source>
</evidence>
<keyword evidence="4 9" id="KW-0732">Signal</keyword>
<sequence>MKKFLVLACVVLSFCIVSAQEIITDRVNDIVVEGNNITSSEFIIVRSGLTVGMKLTSEDMKQAIKSLYSTKIFYQVEIEPFEGQYGTSLRIKIKENVRINKIIIKGNKKVKEKELLDSLKIQAGEFLSDYARFKIMNEIRDYYHKKGFLNVELKDSVGDVSEESSVNLYYQVKENESVRVKKIEIFGNFKITDKKIKSIIKTKEKAFLQDGLFKEDEFEEDKITILNAIKDNGYPDAVLDSVVFKYSFDNKFMFVNIYVTQNQRFIFGDVEISGNDFASNKEIERRIAFKKNMSYSQTLMDKTISSIYEYYMDRGYIHVNVRSETDRINDTMNVKLNITENGLAYINDIIILGNEKTEDYVIRREIISKPGEIFKRNDLILSHTNLFRSGYFEDVQINPQPTDDMSKIDLAFTVKEKQTGEFNIGGSYNQTDGLTGNITIKISNLLGKGLSSSLLLEKGASLTNFSFGFTEPYLMGYPIVAGTEVYYRTSDKTYYYDRRIGGSLTSGLYLSERMMTKFYARYKLEQVYTYIDFTDSQYLDSWILSQLGRKEILSEISPSIVRDS</sequence>
<evidence type="ECO:0000256" key="3">
    <source>
        <dbReference type="ARBA" id="ARBA00022692"/>
    </source>
</evidence>
<dbReference type="GO" id="GO:0071709">
    <property type="term" value="P:membrane assembly"/>
    <property type="evidence" value="ECO:0007669"/>
    <property type="project" value="InterPro"/>
</dbReference>
<evidence type="ECO:0000256" key="7">
    <source>
        <dbReference type="ARBA" id="ARBA00023237"/>
    </source>
</evidence>
<dbReference type="Gene3D" id="3.10.20.310">
    <property type="entry name" value="membrane protein fhac"/>
    <property type="match status" value="5"/>
</dbReference>
<dbReference type="InterPro" id="IPR034746">
    <property type="entry name" value="POTRA"/>
</dbReference>
<proteinExistence type="predicted"/>
<feature type="signal peptide" evidence="9">
    <location>
        <begin position="1"/>
        <end position="19"/>
    </location>
</feature>
<dbReference type="GO" id="GO:0009279">
    <property type="term" value="C:cell outer membrane"/>
    <property type="evidence" value="ECO:0007669"/>
    <property type="project" value="UniProtKB-UniRule"/>
</dbReference>
<dbReference type="InterPro" id="IPR023707">
    <property type="entry name" value="OM_assembly_BamA"/>
</dbReference>
<dbReference type="PROSITE" id="PS51779">
    <property type="entry name" value="POTRA"/>
    <property type="match status" value="4"/>
</dbReference>
<dbReference type="EMBL" id="DMZY01000161">
    <property type="protein sequence ID" value="HAV92608.1"/>
    <property type="molecule type" value="Genomic_DNA"/>
</dbReference>
<keyword evidence="3" id="KW-0812">Transmembrane</keyword>
<dbReference type="InterPro" id="IPR000184">
    <property type="entry name" value="Bac_surfAg_D15"/>
</dbReference>
<evidence type="ECO:0000256" key="6">
    <source>
        <dbReference type="ARBA" id="ARBA00023136"/>
    </source>
</evidence>
<evidence type="ECO:0000259" key="10">
    <source>
        <dbReference type="PROSITE" id="PS51779"/>
    </source>
</evidence>
<keyword evidence="7" id="KW-0998">Cell outer membrane</keyword>
<feature type="non-terminal residue" evidence="11">
    <location>
        <position position="564"/>
    </location>
</feature>
<dbReference type="PANTHER" id="PTHR12815">
    <property type="entry name" value="SORTING AND ASSEMBLY MACHINERY SAMM50 PROTEIN FAMILY MEMBER"/>
    <property type="match status" value="1"/>
</dbReference>
<keyword evidence="5" id="KW-0677">Repeat</keyword>
<feature type="chain" id="PRO_5017071324" description="Outer membrane protein assembly factor BamA" evidence="9">
    <location>
        <begin position="20"/>
        <end position="564"/>
    </location>
</feature>